<dbReference type="EMBL" id="AXDT01000187">
    <property type="protein sequence ID" value="ERT11599.1"/>
    <property type="molecule type" value="Genomic_DNA"/>
</dbReference>
<evidence type="ECO:0000313" key="2">
    <source>
        <dbReference type="EMBL" id="ERT11599.1"/>
    </source>
</evidence>
<evidence type="ECO:0000256" key="1">
    <source>
        <dbReference type="SAM" id="SignalP"/>
    </source>
</evidence>
<accession>U7QUD7</accession>
<keyword evidence="3" id="KW-1185">Reference proteome</keyword>
<comment type="caution">
    <text evidence="2">The sequence shown here is derived from an EMBL/GenBank/DDBJ whole genome shotgun (WGS) entry which is preliminary data.</text>
</comment>
<name>U7QUD7_PHOTE</name>
<protein>
    <submittedName>
        <fullName evidence="2">Uncharacterized protein</fullName>
    </submittedName>
</protein>
<dbReference type="Gene3D" id="3.40.190.10">
    <property type="entry name" value="Periplasmic binding protein-like II"/>
    <property type="match status" value="1"/>
</dbReference>
<keyword evidence="1" id="KW-0732">Signal</keyword>
<reference evidence="2 3" key="1">
    <citation type="submission" date="2013-10" db="EMBL/GenBank/DDBJ databases">
        <title>Whole Genome Shotgun Sequence of Photorhabdus temperata J3.</title>
        <authorList>
            <person name="Park G.-S."/>
            <person name="Hong S.-J."/>
            <person name="Shin J.-H."/>
        </authorList>
    </citation>
    <scope>NUCLEOTIDE SEQUENCE [LARGE SCALE GENOMIC DNA]</scope>
    <source>
        <strain evidence="2 3">J3</strain>
    </source>
</reference>
<feature type="chain" id="PRO_5004687834" evidence="1">
    <location>
        <begin position="25"/>
        <end position="123"/>
    </location>
</feature>
<proteinExistence type="predicted"/>
<organism evidence="2 3">
    <name type="scientific">Photorhabdus temperata J3</name>
    <dbReference type="NCBI Taxonomy" id="1389415"/>
    <lineage>
        <taxon>Bacteria</taxon>
        <taxon>Pseudomonadati</taxon>
        <taxon>Pseudomonadota</taxon>
        <taxon>Gammaproteobacteria</taxon>
        <taxon>Enterobacterales</taxon>
        <taxon>Morganellaceae</taxon>
        <taxon>Photorhabdus</taxon>
    </lineage>
</organism>
<dbReference type="PATRIC" id="fig|1389415.4.peg.3718"/>
<dbReference type="SUPFAM" id="SSF53850">
    <property type="entry name" value="Periplasmic binding protein-like II"/>
    <property type="match status" value="1"/>
</dbReference>
<sequence>MRYFSLTSCALLISGSFLIASAFAAEVPPDTQLNDRQELVRHLKDEPASLDPINAVGLTEAQVQRDLFEGLVNQDAYGNTIPGVATAWKTADNKTWFLRCVLMPVGQMGNRLLRRILCIVGSD</sequence>
<feature type="signal peptide" evidence="1">
    <location>
        <begin position="1"/>
        <end position="24"/>
    </location>
</feature>
<dbReference type="Gene3D" id="3.90.76.10">
    <property type="entry name" value="Dipeptide-binding Protein, Domain 1"/>
    <property type="match status" value="1"/>
</dbReference>
<dbReference type="Proteomes" id="UP000017133">
    <property type="component" value="Unassembled WGS sequence"/>
</dbReference>
<dbReference type="AlphaFoldDB" id="U7QUD7"/>
<evidence type="ECO:0000313" key="3">
    <source>
        <dbReference type="Proteomes" id="UP000017133"/>
    </source>
</evidence>
<gene>
    <name evidence="2" type="ORF">O185_18615</name>
</gene>